<feature type="region of interest" description="Disordered" evidence="2">
    <location>
        <begin position="41"/>
        <end position="69"/>
    </location>
</feature>
<dbReference type="RefSeq" id="XP_046050431.1">
    <property type="nucleotide sequence ID" value="XM_046192703.1"/>
</dbReference>
<keyword evidence="1" id="KW-0539">Nucleus</keyword>
<accession>A0A9P9HCW1</accession>
<feature type="domain" description="Zn(2)-C6 fungal-type" evidence="3">
    <location>
        <begin position="576"/>
        <end position="619"/>
    </location>
</feature>
<dbReference type="EMBL" id="JAGMUX010000007">
    <property type="protein sequence ID" value="KAH7254184.1"/>
    <property type="molecule type" value="Genomic_DNA"/>
</dbReference>
<dbReference type="InterPro" id="IPR052973">
    <property type="entry name" value="Fungal_sec-metab_reg_TF"/>
</dbReference>
<evidence type="ECO:0000259" key="3">
    <source>
        <dbReference type="PROSITE" id="PS50048"/>
    </source>
</evidence>
<proteinExistence type="predicted"/>
<dbReference type="PROSITE" id="PS50048">
    <property type="entry name" value="ZN2_CY6_FUNGAL_2"/>
    <property type="match status" value="1"/>
</dbReference>
<feature type="compositionally biased region" description="Acidic residues" evidence="2">
    <location>
        <begin position="424"/>
        <end position="442"/>
    </location>
</feature>
<feature type="compositionally biased region" description="Low complexity" evidence="2">
    <location>
        <begin position="141"/>
        <end position="152"/>
    </location>
</feature>
<gene>
    <name evidence="4" type="ORF">BKA55DRAFT_567163</name>
</gene>
<dbReference type="Proteomes" id="UP000720189">
    <property type="component" value="Unassembled WGS sequence"/>
</dbReference>
<keyword evidence="5" id="KW-1185">Reference proteome</keyword>
<reference evidence="4" key="1">
    <citation type="journal article" date="2021" name="Nat. Commun.">
        <title>Genetic determinants of endophytism in the Arabidopsis root mycobiome.</title>
        <authorList>
            <person name="Mesny F."/>
            <person name="Miyauchi S."/>
            <person name="Thiergart T."/>
            <person name="Pickel B."/>
            <person name="Atanasova L."/>
            <person name="Karlsson M."/>
            <person name="Huettel B."/>
            <person name="Barry K.W."/>
            <person name="Haridas S."/>
            <person name="Chen C."/>
            <person name="Bauer D."/>
            <person name="Andreopoulos W."/>
            <person name="Pangilinan J."/>
            <person name="LaButti K."/>
            <person name="Riley R."/>
            <person name="Lipzen A."/>
            <person name="Clum A."/>
            <person name="Drula E."/>
            <person name="Henrissat B."/>
            <person name="Kohler A."/>
            <person name="Grigoriev I.V."/>
            <person name="Martin F.M."/>
            <person name="Hacquard S."/>
        </authorList>
    </citation>
    <scope>NUCLEOTIDE SEQUENCE</scope>
    <source>
        <strain evidence="4">MPI-CAGE-AT-0023</strain>
    </source>
</reference>
<protein>
    <recommendedName>
        <fullName evidence="3">Zn(2)-C6 fungal-type domain-containing protein</fullName>
    </recommendedName>
</protein>
<feature type="region of interest" description="Disordered" evidence="2">
    <location>
        <begin position="81"/>
        <end position="449"/>
    </location>
</feature>
<evidence type="ECO:0000256" key="2">
    <source>
        <dbReference type="SAM" id="MobiDB-lite"/>
    </source>
</evidence>
<evidence type="ECO:0000313" key="5">
    <source>
        <dbReference type="Proteomes" id="UP000720189"/>
    </source>
</evidence>
<dbReference type="CDD" id="cd00067">
    <property type="entry name" value="GAL4"/>
    <property type="match status" value="1"/>
</dbReference>
<dbReference type="PANTHER" id="PTHR35392:SF3">
    <property type="entry name" value="ZN(2)-C6 FUNGAL-TYPE DOMAIN-CONTAINING PROTEIN"/>
    <property type="match status" value="1"/>
</dbReference>
<dbReference type="OrthoDB" id="5362630at2759"/>
<dbReference type="PANTHER" id="PTHR35392">
    <property type="entry name" value="ZN(II)2CYS6 TRANSCRIPTION FACTOR (EUROFUNG)-RELATED-RELATED"/>
    <property type="match status" value="1"/>
</dbReference>
<comment type="caution">
    <text evidence="4">The sequence shown here is derived from an EMBL/GenBank/DDBJ whole genome shotgun (WGS) entry which is preliminary data.</text>
</comment>
<dbReference type="GO" id="GO:0000981">
    <property type="term" value="F:DNA-binding transcription factor activity, RNA polymerase II-specific"/>
    <property type="evidence" value="ECO:0007669"/>
    <property type="project" value="InterPro"/>
</dbReference>
<evidence type="ECO:0000313" key="4">
    <source>
        <dbReference type="EMBL" id="KAH7254184.1"/>
    </source>
</evidence>
<evidence type="ECO:0000256" key="1">
    <source>
        <dbReference type="ARBA" id="ARBA00023242"/>
    </source>
</evidence>
<feature type="compositionally biased region" description="Basic and acidic residues" evidence="2">
    <location>
        <begin position="254"/>
        <end position="271"/>
    </location>
</feature>
<dbReference type="InterPro" id="IPR001138">
    <property type="entry name" value="Zn2Cys6_DnaBD"/>
</dbReference>
<dbReference type="GeneID" id="70222657"/>
<feature type="compositionally biased region" description="Low complexity" evidence="2">
    <location>
        <begin position="489"/>
        <end position="508"/>
    </location>
</feature>
<feature type="compositionally biased region" description="Low complexity" evidence="2">
    <location>
        <begin position="176"/>
        <end position="210"/>
    </location>
</feature>
<dbReference type="GO" id="GO:0008270">
    <property type="term" value="F:zinc ion binding"/>
    <property type="evidence" value="ECO:0007669"/>
    <property type="project" value="InterPro"/>
</dbReference>
<feature type="compositionally biased region" description="Polar residues" evidence="2">
    <location>
        <begin position="533"/>
        <end position="545"/>
    </location>
</feature>
<name>A0A9P9HCW1_FUSRE</name>
<sequence>MHALDSCVCMGHCLHGPWPPGAGMENLTRPAEIHRTRKLENTGTVHWQKRKRHRSSLNQQRFYSDDDDRVSGEVSELRCACQQDPSSSSESSVSPDCAQQPGHPRSDNATSSGTYTGGVYRGGSVEAVNVQGLGSPPQTDSSPESSLSTSTEQASPRHGSHGTPLHATILSGHGLSPESSASNSSSSSGSSSSESSDPASGQPLSQTLQSQPPPEVSHLNKDTCSDTSSNEQASRSVNGTQSTSPPNDDAGQLRTDKTELKPDFHLRRGAKDVPGSLLSPEALGDSPSQEVQAQVGLGRKSDDDDDSGQSDTLDQLEIDFNGLLSFDPGSPTIGSPSRHEIIASRSQDEELDLEVWQAESSAEDVPGPDTGHDNGRAPGAIHNGIRRVLPTASSPEPNYPYDTEDEDHTKSVNYTSNGSGGSSEVDDDEQIDQPDDSEEGNEDSNVANDLLRQFNKIIADQLDSDGFQTDAGPSAFSCWERRIYLSSSDNDSSAEEACPQYESSSSSEVSEEEIEYVSDARDTDAGTDDETESTALTIPSSSTNGIAPPSSTSTSGRRRLTSEEREIVRNTREIGACVRCRFQKIKCQVDVSNPTGTCKTCKKFSKTSPKTIHRVPCSRLRITDVVLYRSGGLKLTRRWAGIEMRDIGDRLDTVAVTIEVSQNLCGKPLRMNVVRFRPIDGDVTARYWTDGLLGKDTFKKKELASYCLENIYDTAESVRQYTIDNALPAFYHTIQEESESEAGGGPIIRTYLTAMARYMDLHKDHKSGEKLSGDDEKELEIFGNLFILWCAIQHTVGSLYIEGNETLGMLPETEDKSYPLYGKVSVPRMIVAQFDTLNYNEVLERYKEKLLRDIDWLFSQDKNRWWFTIYLVVFILLREASRMTADRYRHARANYGSRLRYSIPDFVERLHVSCNNILAHWHYYNCNQWPTARSSGLANGVGRKDHFETLTPKDRHLVKQNLKDPEVKKHLLVWKRYKMNNGKVPKITLQHDAGSIRYTGEQDKYDWDHPLYWVSQMSEKNWFPHPTYTGEPVSETTLMAVTTAVAAVG</sequence>
<feature type="compositionally biased region" description="Polar residues" evidence="2">
    <location>
        <begin position="225"/>
        <end position="246"/>
    </location>
</feature>
<feature type="region of interest" description="Disordered" evidence="2">
    <location>
        <begin position="489"/>
        <end position="565"/>
    </location>
</feature>
<feature type="compositionally biased region" description="Basic and acidic residues" evidence="2">
    <location>
        <begin position="337"/>
        <end position="348"/>
    </location>
</feature>
<organism evidence="4 5">
    <name type="scientific">Fusarium redolens</name>
    <dbReference type="NCBI Taxonomy" id="48865"/>
    <lineage>
        <taxon>Eukaryota</taxon>
        <taxon>Fungi</taxon>
        <taxon>Dikarya</taxon>
        <taxon>Ascomycota</taxon>
        <taxon>Pezizomycotina</taxon>
        <taxon>Sordariomycetes</taxon>
        <taxon>Hypocreomycetidae</taxon>
        <taxon>Hypocreales</taxon>
        <taxon>Nectriaceae</taxon>
        <taxon>Fusarium</taxon>
        <taxon>Fusarium redolens species complex</taxon>
    </lineage>
</organism>
<dbReference type="AlphaFoldDB" id="A0A9P9HCW1"/>